<gene>
    <name evidence="1" type="ORF">G7B40_038910</name>
</gene>
<comment type="caution">
    <text evidence="1">The sequence shown here is derived from an EMBL/GenBank/DDBJ whole genome shotgun (WGS) entry which is preliminary data.</text>
</comment>
<protein>
    <submittedName>
        <fullName evidence="1">Uncharacterized protein</fullName>
    </submittedName>
</protein>
<dbReference type="AlphaFoldDB" id="A0AAP5IEY2"/>
<keyword evidence="2" id="KW-1185">Reference proteome</keyword>
<dbReference type="RefSeq" id="WP_208344416.1">
    <property type="nucleotide sequence ID" value="NZ_CAWQFN010000500.1"/>
</dbReference>
<name>A0AAP5IEY2_9CYAN</name>
<dbReference type="Proteomes" id="UP000667802">
    <property type="component" value="Unassembled WGS sequence"/>
</dbReference>
<evidence type="ECO:0000313" key="1">
    <source>
        <dbReference type="EMBL" id="MDR9900476.1"/>
    </source>
</evidence>
<sequence>MSKNGNGHRGFWNPVKIFIRLILGRWEKDDKLTGERYLVDSFDVKRDLEDVADEPHQEFPDDNN</sequence>
<organism evidence="1 2">
    <name type="scientific">Aetokthonos hydrillicola Thurmond2011</name>
    <dbReference type="NCBI Taxonomy" id="2712845"/>
    <lineage>
        <taxon>Bacteria</taxon>
        <taxon>Bacillati</taxon>
        <taxon>Cyanobacteriota</taxon>
        <taxon>Cyanophyceae</taxon>
        <taxon>Nostocales</taxon>
        <taxon>Hapalosiphonaceae</taxon>
        <taxon>Aetokthonos</taxon>
    </lineage>
</organism>
<reference evidence="2" key="1">
    <citation type="journal article" date="2021" name="Science">
        <title>Hunting the eagle killer: A cyanobacterial neurotoxin causes vacuolar myelinopathy.</title>
        <authorList>
            <person name="Breinlinger S."/>
            <person name="Phillips T.J."/>
            <person name="Haram B.N."/>
            <person name="Mares J."/>
            <person name="Martinez Yerena J.A."/>
            <person name="Hrouzek P."/>
            <person name="Sobotka R."/>
            <person name="Henderson W.M."/>
            <person name="Schmieder P."/>
            <person name="Williams S.M."/>
            <person name="Lauderdale J.D."/>
            <person name="Wilde H.D."/>
            <person name="Gerrin W."/>
            <person name="Kust A."/>
            <person name="Washington J.W."/>
            <person name="Wagner C."/>
            <person name="Geier B."/>
            <person name="Liebeke M."/>
            <person name="Enke H."/>
            <person name="Niedermeyer T.H.J."/>
            <person name="Wilde S.B."/>
        </authorList>
    </citation>
    <scope>NUCLEOTIDE SEQUENCE [LARGE SCALE GENOMIC DNA]</scope>
    <source>
        <strain evidence="2">Thurmond2011</strain>
    </source>
</reference>
<proteinExistence type="predicted"/>
<accession>A0AAP5IEY2</accession>
<dbReference type="EMBL" id="JAALHA020000035">
    <property type="protein sequence ID" value="MDR9900476.1"/>
    <property type="molecule type" value="Genomic_DNA"/>
</dbReference>
<evidence type="ECO:0000313" key="2">
    <source>
        <dbReference type="Proteomes" id="UP000667802"/>
    </source>
</evidence>